<dbReference type="EMBL" id="LS483468">
    <property type="protein sequence ID" value="SQI30452.1"/>
    <property type="molecule type" value="Genomic_DNA"/>
</dbReference>
<organism evidence="1 2">
    <name type="scientific">Rhodococcus coprophilus</name>
    <dbReference type="NCBI Taxonomy" id="38310"/>
    <lineage>
        <taxon>Bacteria</taxon>
        <taxon>Bacillati</taxon>
        <taxon>Actinomycetota</taxon>
        <taxon>Actinomycetes</taxon>
        <taxon>Mycobacteriales</taxon>
        <taxon>Nocardiaceae</taxon>
        <taxon>Rhodococcus</taxon>
    </lineage>
</organism>
<keyword evidence="2" id="KW-1185">Reference proteome</keyword>
<gene>
    <name evidence="1" type="ORF">NCTC10994_01607</name>
</gene>
<evidence type="ECO:0000313" key="2">
    <source>
        <dbReference type="Proteomes" id="UP000249091"/>
    </source>
</evidence>
<evidence type="ECO:0000313" key="1">
    <source>
        <dbReference type="EMBL" id="SQI30452.1"/>
    </source>
</evidence>
<dbReference type="RefSeq" id="WP_072699786.1">
    <property type="nucleotide sequence ID" value="NZ_JAFBBL010000001.1"/>
</dbReference>
<dbReference type="KEGG" id="rcr:NCTC10994_01607"/>
<dbReference type="Proteomes" id="UP000249091">
    <property type="component" value="Chromosome 1"/>
</dbReference>
<dbReference type="STRING" id="1219011.GCA_001895045_01790"/>
<proteinExistence type="predicted"/>
<protein>
    <submittedName>
        <fullName evidence="1">Uncharacterized protein</fullName>
    </submittedName>
</protein>
<sequence length="69" mass="7606">MRLARSTEEEEDAMMIGLRTRGLHLALKDLRGSQCGNPFAETFLAEKVVLPDGSAQPAAVRIRRTGLPR</sequence>
<dbReference type="AlphaFoldDB" id="A0A2X4U7V6"/>
<reference evidence="1 2" key="1">
    <citation type="submission" date="2018-06" db="EMBL/GenBank/DDBJ databases">
        <authorList>
            <consortium name="Pathogen Informatics"/>
            <person name="Doyle S."/>
        </authorList>
    </citation>
    <scope>NUCLEOTIDE SEQUENCE [LARGE SCALE GENOMIC DNA]</scope>
    <source>
        <strain evidence="1 2">NCTC10994</strain>
    </source>
</reference>
<name>A0A2X4U7V6_9NOCA</name>
<accession>A0A2X4U7V6</accession>